<protein>
    <submittedName>
        <fullName evidence="1">Uncharacterized protein</fullName>
    </submittedName>
</protein>
<dbReference type="PROSITE" id="PS51257">
    <property type="entry name" value="PROKAR_LIPOPROTEIN"/>
    <property type="match status" value="1"/>
</dbReference>
<reference evidence="1 2" key="1">
    <citation type="submission" date="2019-03" db="EMBL/GenBank/DDBJ databases">
        <title>Porphyromonas levii Isolated from the Uterus of Dairy Cows.</title>
        <authorList>
            <person name="Francis A.M."/>
        </authorList>
    </citation>
    <scope>NUCLEOTIDE SEQUENCE [LARGE SCALE GENOMIC DNA]</scope>
    <source>
        <strain evidence="1 2">AF5678</strain>
    </source>
</reference>
<proteinExistence type="predicted"/>
<evidence type="ECO:0000313" key="2">
    <source>
        <dbReference type="Proteomes" id="UP000297225"/>
    </source>
</evidence>
<dbReference type="RefSeq" id="WP_134848826.1">
    <property type="nucleotide sequence ID" value="NZ_CP197400.1"/>
</dbReference>
<sequence length="405" mass="44798">MKTRFFGLTALVAGVLGFSSCQKTNDVVVPVNEKVTVSYETYFQEADGTLSPYTSSLRAVTGNEANKATVTGDGEYFHNDDVTLKVVANEPYTLHELYEKSEKGGFTKAKGKVDGKEKTLNFKVVEDMTFIAVFSNVNAEERGYQNLKVDGKDKDFTLNLEGKVEQSKDMLAVGEEVAPIKTGEGVITGYTVVNGAFKAWDQVGPTPASDWLKVSFDKTEGKLSLVAQPFNEKKPARTTKVKVGKDGIKTDKSAWVEITVSQSSYYVGDDEVNKDSDYVDDKGGKVNFKESLDVVFNPKGETKDLTAQDETFKKPIYVLVPTYKDGELLPKDQWEKKRITVEFGDPNQPWLKKNGTEYTAPGNDGKEERKDAVKVSFKLGNKEVNSTIVNIGQKPITHVIDVEIQ</sequence>
<name>A0A4Y8WMJ6_9PORP</name>
<dbReference type="EMBL" id="SPNC01000163">
    <property type="protein sequence ID" value="TFH94205.1"/>
    <property type="molecule type" value="Genomic_DNA"/>
</dbReference>
<comment type="caution">
    <text evidence="1">The sequence shown here is derived from an EMBL/GenBank/DDBJ whole genome shotgun (WGS) entry which is preliminary data.</text>
</comment>
<organism evidence="1 2">
    <name type="scientific">Porphyromonas levii</name>
    <dbReference type="NCBI Taxonomy" id="28114"/>
    <lineage>
        <taxon>Bacteria</taxon>
        <taxon>Pseudomonadati</taxon>
        <taxon>Bacteroidota</taxon>
        <taxon>Bacteroidia</taxon>
        <taxon>Bacteroidales</taxon>
        <taxon>Porphyromonadaceae</taxon>
        <taxon>Porphyromonas</taxon>
    </lineage>
</organism>
<dbReference type="STRING" id="1122973.GCA_000379925_02009"/>
<keyword evidence="2" id="KW-1185">Reference proteome</keyword>
<dbReference type="AlphaFoldDB" id="A0A4Y8WMJ6"/>
<evidence type="ECO:0000313" key="1">
    <source>
        <dbReference type="EMBL" id="TFH94205.1"/>
    </source>
</evidence>
<dbReference type="OrthoDB" id="9955097at2"/>
<gene>
    <name evidence="1" type="ORF">E4P47_08530</name>
</gene>
<dbReference type="Proteomes" id="UP000297225">
    <property type="component" value="Unassembled WGS sequence"/>
</dbReference>
<accession>A0A4Y8WMJ6</accession>